<accession>A0A1J5PSN6</accession>
<evidence type="ECO:0000313" key="1">
    <source>
        <dbReference type="EMBL" id="OIQ74622.1"/>
    </source>
</evidence>
<organism evidence="1">
    <name type="scientific">mine drainage metagenome</name>
    <dbReference type="NCBI Taxonomy" id="410659"/>
    <lineage>
        <taxon>unclassified sequences</taxon>
        <taxon>metagenomes</taxon>
        <taxon>ecological metagenomes</taxon>
    </lineage>
</organism>
<sequence length="52" mass="5597">MHEGAGDKPAERVANNDVGSRFTSCYEEGFEFAGVEPGINYLFGLRSLGAET</sequence>
<gene>
    <name evidence="1" type="ORF">GALL_437240</name>
</gene>
<protein>
    <submittedName>
        <fullName evidence="1">Uncharacterized protein</fullName>
    </submittedName>
</protein>
<name>A0A1J5PSN6_9ZZZZ</name>
<proteinExistence type="predicted"/>
<dbReference type="AlphaFoldDB" id="A0A1J5PSN6"/>
<reference evidence="1" key="1">
    <citation type="submission" date="2016-10" db="EMBL/GenBank/DDBJ databases">
        <title>Sequence of Gallionella enrichment culture.</title>
        <authorList>
            <person name="Poehlein A."/>
            <person name="Muehling M."/>
            <person name="Daniel R."/>
        </authorList>
    </citation>
    <scope>NUCLEOTIDE SEQUENCE</scope>
</reference>
<comment type="caution">
    <text evidence="1">The sequence shown here is derived from an EMBL/GenBank/DDBJ whole genome shotgun (WGS) entry which is preliminary data.</text>
</comment>
<dbReference type="EMBL" id="MLJW01002443">
    <property type="protein sequence ID" value="OIQ74622.1"/>
    <property type="molecule type" value="Genomic_DNA"/>
</dbReference>